<dbReference type="InterPro" id="IPR007484">
    <property type="entry name" value="Peptidase_M28"/>
</dbReference>
<dbReference type="PANTHER" id="PTHR12147:SF26">
    <property type="entry name" value="PEPTIDASE M28 DOMAIN-CONTAINING PROTEIN"/>
    <property type="match status" value="1"/>
</dbReference>
<dbReference type="EMBL" id="JBHSUS010000001">
    <property type="protein sequence ID" value="MFC6441731.1"/>
    <property type="molecule type" value="Genomic_DNA"/>
</dbReference>
<proteinExistence type="predicted"/>
<name>A0ABW1XEV8_9ALTE</name>
<evidence type="ECO:0000313" key="4">
    <source>
        <dbReference type="EMBL" id="MFC6441731.1"/>
    </source>
</evidence>
<evidence type="ECO:0000259" key="1">
    <source>
        <dbReference type="Pfam" id="PF02225"/>
    </source>
</evidence>
<sequence length="541" mass="58479">MRTITLATLCLLLSACGDKPQSASTAPEADINRIKGHMAFLADDLLEGRDTGSRGHEIAAKYVASQFQQLGLRPAGTDGYMQRVPFIQAFLEQNSPSFTLTTAAGSASLAYPKDYTTSPSTLYAHAQVSGELVFVGYGIEAPRLNHNDYANIDVAGKIVVVLTGKPASFPSEEGAHFASGSEKARYAAEHGAIGMLTISTPANEKRRPYQSRLNYIHTPRVRWLTPDGQPHGAEPALLNSAYLSIPAAQKLFADAPRSLDDIYAELELDGTPQGFALNARVDFSKDSQFKRISSPNVAAILPGTDPELKNEYVIYSAHTDHIGLAKTVEKDNINNGAMDNATGTSVLLETARLMSEGQPPKRSVLFLAVTGEEKGLLGADYFAHYPTVSKSALVANVNLDMPVLTFEASDIIAFGAEHSSLKGIVEQAAEKVGLTLGQDPWPAEAIFTRSDHYPFVKQGIPAVFVVPGMTAKDPDVDGEAKWQEFLAKHYHKPSDELNASFNWQAAKTFTQVNLMIGQTLANTAARPVWNEGDFFGDTFAK</sequence>
<organism evidence="3 5">
    <name type="scientific">Pseudobowmanella zhangzhouensis</name>
    <dbReference type="NCBI Taxonomy" id="1537679"/>
    <lineage>
        <taxon>Bacteria</taxon>
        <taxon>Pseudomonadati</taxon>
        <taxon>Pseudomonadota</taxon>
        <taxon>Gammaproteobacteria</taxon>
        <taxon>Alteromonadales</taxon>
        <taxon>Alteromonadaceae</taxon>
    </lineage>
</organism>
<protein>
    <submittedName>
        <fullName evidence="3">M28 family peptidase</fullName>
    </submittedName>
</protein>
<dbReference type="Gene3D" id="3.50.30.30">
    <property type="match status" value="1"/>
</dbReference>
<accession>A0ABW1XEV8</accession>
<dbReference type="RefSeq" id="WP_131259554.1">
    <property type="nucleotide sequence ID" value="NZ_JBHSUS010000001.1"/>
</dbReference>
<evidence type="ECO:0000313" key="5">
    <source>
        <dbReference type="Proteomes" id="UP001596364"/>
    </source>
</evidence>
<reference evidence="3" key="1">
    <citation type="journal article" date="2014" name="Int. J. Syst. Evol. Microbiol.">
        <title>Complete genome of a new Firmicutes species belonging to the dominant human colonic microbiota ('Ruminococcus bicirculans') reveals two chromosomes and a selective capacity to utilize plant glucans.</title>
        <authorList>
            <consortium name="NISC Comparative Sequencing Program"/>
            <person name="Wegmann U."/>
            <person name="Louis P."/>
            <person name="Goesmann A."/>
            <person name="Henrissat B."/>
            <person name="Duncan S.H."/>
            <person name="Flint H.J."/>
        </authorList>
    </citation>
    <scope>NUCLEOTIDE SEQUENCE</scope>
    <source>
        <strain evidence="3">KCTC 42143</strain>
    </source>
</reference>
<keyword evidence="5" id="KW-1185">Reference proteome</keyword>
<dbReference type="CDD" id="cd04820">
    <property type="entry name" value="PA_M28_1_1"/>
    <property type="match status" value="1"/>
</dbReference>
<reference evidence="5" key="2">
    <citation type="journal article" date="2019" name="Int. J. Syst. Evol. Microbiol.">
        <title>The Global Catalogue of Microorganisms (GCM) 10K type strain sequencing project: providing services to taxonomists for standard genome sequencing and annotation.</title>
        <authorList>
            <consortium name="The Broad Institute Genomics Platform"/>
            <consortium name="The Broad Institute Genome Sequencing Center for Infectious Disease"/>
            <person name="Wu L."/>
            <person name="Ma J."/>
        </authorList>
    </citation>
    <scope>NUCLEOTIDE SEQUENCE [LARGE SCALE GENOMIC DNA]</scope>
    <source>
        <strain evidence="5">CGMCC 1.16031</strain>
    </source>
</reference>
<dbReference type="PROSITE" id="PS51257">
    <property type="entry name" value="PROKAR_LIPOPROTEIN"/>
    <property type="match status" value="1"/>
</dbReference>
<feature type="domain" description="Peptidase M28" evidence="2">
    <location>
        <begin position="296"/>
        <end position="514"/>
    </location>
</feature>
<dbReference type="Proteomes" id="UP001596364">
    <property type="component" value="Unassembled WGS sequence"/>
</dbReference>
<dbReference type="Pfam" id="PF04389">
    <property type="entry name" value="Peptidase_M28"/>
    <property type="match status" value="1"/>
</dbReference>
<dbReference type="Pfam" id="PF02225">
    <property type="entry name" value="PA"/>
    <property type="match status" value="1"/>
</dbReference>
<feature type="domain" description="PA" evidence="1">
    <location>
        <begin position="128"/>
        <end position="203"/>
    </location>
</feature>
<dbReference type="PANTHER" id="PTHR12147">
    <property type="entry name" value="METALLOPEPTIDASE M28 FAMILY MEMBER"/>
    <property type="match status" value="1"/>
</dbReference>
<gene>
    <name evidence="3" type="ORF">ACFP85_00105</name>
    <name evidence="4" type="ORF">ACFP85_16405</name>
</gene>
<dbReference type="Gene3D" id="3.40.630.10">
    <property type="entry name" value="Zn peptidases"/>
    <property type="match status" value="2"/>
</dbReference>
<dbReference type="InterPro" id="IPR003137">
    <property type="entry name" value="PA_domain"/>
</dbReference>
<dbReference type="SUPFAM" id="SSF52025">
    <property type="entry name" value="PA domain"/>
    <property type="match status" value="1"/>
</dbReference>
<dbReference type="SUPFAM" id="SSF53187">
    <property type="entry name" value="Zn-dependent exopeptidases"/>
    <property type="match status" value="1"/>
</dbReference>
<comment type="caution">
    <text evidence="3">The sequence shown here is derived from an EMBL/GenBank/DDBJ whole genome shotgun (WGS) entry which is preliminary data.</text>
</comment>
<dbReference type="EMBL" id="JBHSUS010000001">
    <property type="protein sequence ID" value="MFC6438564.1"/>
    <property type="molecule type" value="Genomic_DNA"/>
</dbReference>
<dbReference type="InterPro" id="IPR045175">
    <property type="entry name" value="M28_fam"/>
</dbReference>
<dbReference type="InterPro" id="IPR046450">
    <property type="entry name" value="PA_dom_sf"/>
</dbReference>
<evidence type="ECO:0000259" key="2">
    <source>
        <dbReference type="Pfam" id="PF04389"/>
    </source>
</evidence>
<reference evidence="3" key="3">
    <citation type="submission" date="2024-09" db="EMBL/GenBank/DDBJ databases">
        <authorList>
            <person name="Sun Q."/>
            <person name="Mori K."/>
        </authorList>
    </citation>
    <scope>NUCLEOTIDE SEQUENCE</scope>
    <source>
        <strain evidence="3">KCTC 42143</strain>
    </source>
</reference>
<evidence type="ECO:0000313" key="3">
    <source>
        <dbReference type="EMBL" id="MFC6438564.1"/>
    </source>
</evidence>